<keyword evidence="3" id="KW-1185">Reference proteome</keyword>
<sequence length="148" mass="17107">MKQNEILNYCLSNLNGTVLVESWGEKGIFYNPGHTLKRGVYTLTIKEKDGDNDKSSDLNRKDVYRVNLGIRKDTFKNMFSYIPKRPPAGGVIQMDYDFTALDVIMPHPVYGWMGWISVLSPTEETFEKLKPLIEEAYDFAIEKFSKRK</sequence>
<feature type="domain" description="DUF6194" evidence="1">
    <location>
        <begin position="1"/>
        <end position="148"/>
    </location>
</feature>
<dbReference type="OrthoDB" id="9783727at2"/>
<dbReference type="AlphaFoldDB" id="A0A2S6HQ17"/>
<evidence type="ECO:0000259" key="1">
    <source>
        <dbReference type="Pfam" id="PF19694"/>
    </source>
</evidence>
<proteinExistence type="predicted"/>
<dbReference type="Pfam" id="PF19694">
    <property type="entry name" value="DUF6194"/>
    <property type="match status" value="1"/>
</dbReference>
<reference evidence="2 3" key="1">
    <citation type="submission" date="2018-02" db="EMBL/GenBank/DDBJ databases">
        <title>Genomic Encyclopedia of Archaeal and Bacterial Type Strains, Phase II (KMG-II): from individual species to whole genera.</title>
        <authorList>
            <person name="Goeker M."/>
        </authorList>
    </citation>
    <scope>NUCLEOTIDE SEQUENCE [LARGE SCALE GENOMIC DNA]</scope>
    <source>
        <strain evidence="2 3">DSM 3808</strain>
    </source>
</reference>
<organism evidence="2 3">
    <name type="scientific">Lacrimispora xylanisolvens</name>
    <dbReference type="NCBI Taxonomy" id="384636"/>
    <lineage>
        <taxon>Bacteria</taxon>
        <taxon>Bacillati</taxon>
        <taxon>Bacillota</taxon>
        <taxon>Clostridia</taxon>
        <taxon>Lachnospirales</taxon>
        <taxon>Lachnospiraceae</taxon>
        <taxon>Lacrimispora</taxon>
    </lineage>
</organism>
<dbReference type="RefSeq" id="WP_104438072.1">
    <property type="nucleotide sequence ID" value="NZ_PTJA01000009.1"/>
</dbReference>
<dbReference type="EMBL" id="PTJA01000009">
    <property type="protein sequence ID" value="PPK79655.1"/>
    <property type="molecule type" value="Genomic_DNA"/>
</dbReference>
<accession>A0A2S6HQ17</accession>
<gene>
    <name evidence="2" type="ORF">BXY41_109134</name>
</gene>
<dbReference type="Proteomes" id="UP000237749">
    <property type="component" value="Unassembled WGS sequence"/>
</dbReference>
<evidence type="ECO:0000313" key="3">
    <source>
        <dbReference type="Proteomes" id="UP000237749"/>
    </source>
</evidence>
<name>A0A2S6HQ17_9FIRM</name>
<evidence type="ECO:0000313" key="2">
    <source>
        <dbReference type="EMBL" id="PPK79655.1"/>
    </source>
</evidence>
<dbReference type="InterPro" id="IPR045676">
    <property type="entry name" value="DUF6194"/>
</dbReference>
<dbReference type="SUPFAM" id="SSF142906">
    <property type="entry name" value="YjbR-like"/>
    <property type="match status" value="1"/>
</dbReference>
<protein>
    <recommendedName>
        <fullName evidence="1">DUF6194 domain-containing protein</fullName>
    </recommendedName>
</protein>
<dbReference type="InterPro" id="IPR038056">
    <property type="entry name" value="YjbR-like_sf"/>
</dbReference>
<comment type="caution">
    <text evidence="2">The sequence shown here is derived from an EMBL/GenBank/DDBJ whole genome shotgun (WGS) entry which is preliminary data.</text>
</comment>